<evidence type="ECO:0000256" key="4">
    <source>
        <dbReference type="ARBA" id="ARBA00023306"/>
    </source>
</evidence>
<keyword evidence="3 6" id="KW-0132">Cell division</keyword>
<gene>
    <name evidence="6 7" type="primary">minE</name>
    <name evidence="7" type="ORF">BUCICUMA2628_211</name>
</gene>
<evidence type="ECO:0000256" key="3">
    <source>
        <dbReference type="ARBA" id="ARBA00022618"/>
    </source>
</evidence>
<comment type="function">
    <text evidence="5 6">Prevents the cell division inhibition by proteins MinC and MinD at internal division sites while permitting inhibition at polar sites. This ensures cell division at the proper site by restricting the formation of a division septum at the midpoint of the long axis of the cell.</text>
</comment>
<protein>
    <recommendedName>
        <fullName evidence="2 6">Cell division topological specificity factor</fullName>
    </recommendedName>
</protein>
<keyword evidence="4 6" id="KW-0131">Cell cycle</keyword>
<dbReference type="Gene3D" id="3.30.1070.10">
    <property type="entry name" value="Cell division topological specificity factor MinE"/>
    <property type="match status" value="1"/>
</dbReference>
<dbReference type="InterPro" id="IPR036707">
    <property type="entry name" value="MinE_sf"/>
</dbReference>
<dbReference type="GO" id="GO:0032955">
    <property type="term" value="P:regulation of division septum assembly"/>
    <property type="evidence" value="ECO:0007669"/>
    <property type="project" value="InterPro"/>
</dbReference>
<evidence type="ECO:0000256" key="5">
    <source>
        <dbReference type="ARBA" id="ARBA00025265"/>
    </source>
</evidence>
<dbReference type="EMBL" id="LR217695">
    <property type="protein sequence ID" value="VFP78203.1"/>
    <property type="molecule type" value="Genomic_DNA"/>
</dbReference>
<dbReference type="GO" id="GO:0051301">
    <property type="term" value="P:cell division"/>
    <property type="evidence" value="ECO:0007669"/>
    <property type="project" value="UniProtKB-KW"/>
</dbReference>
<dbReference type="NCBIfam" id="TIGR01215">
    <property type="entry name" value="minE"/>
    <property type="match status" value="1"/>
</dbReference>
<accession>A0A451CXU5</accession>
<evidence type="ECO:0000256" key="1">
    <source>
        <dbReference type="ARBA" id="ARBA00008168"/>
    </source>
</evidence>
<proteinExistence type="inferred from homology"/>
<organism evidence="7 8">
    <name type="scientific">Buchnera aphidicola</name>
    <name type="common">Cinara cuneomaculata</name>
    <dbReference type="NCBI Taxonomy" id="1660040"/>
    <lineage>
        <taxon>Bacteria</taxon>
        <taxon>Pseudomonadati</taxon>
        <taxon>Pseudomonadota</taxon>
        <taxon>Gammaproteobacteria</taxon>
        <taxon>Enterobacterales</taxon>
        <taxon>Erwiniaceae</taxon>
        <taxon>Buchnera</taxon>
    </lineage>
</organism>
<dbReference type="SUPFAM" id="SSF55229">
    <property type="entry name" value="Cell division protein MinE topological specificity domain"/>
    <property type="match status" value="1"/>
</dbReference>
<dbReference type="Proteomes" id="UP000294404">
    <property type="component" value="Chromosome"/>
</dbReference>
<dbReference type="HAMAP" id="MF_00262">
    <property type="entry name" value="MinE"/>
    <property type="match status" value="1"/>
</dbReference>
<evidence type="ECO:0000313" key="8">
    <source>
        <dbReference type="Proteomes" id="UP000294404"/>
    </source>
</evidence>
<comment type="similarity">
    <text evidence="1 6">Belongs to the MinE family.</text>
</comment>
<dbReference type="NCBIfam" id="NF001422">
    <property type="entry name" value="PRK00296.1"/>
    <property type="match status" value="1"/>
</dbReference>
<name>A0A451CXU5_9GAMM</name>
<evidence type="ECO:0000313" key="7">
    <source>
        <dbReference type="EMBL" id="VFP78203.1"/>
    </source>
</evidence>
<sequence>MILIDLFLSKKKYTAHLAKERLKILIEKNKRNRYEPYYFSQLKNDLSLVITKYSKVHPNKIFFDVCQNNNNICTIKINIPIE</sequence>
<dbReference type="Pfam" id="PF03776">
    <property type="entry name" value="MinE"/>
    <property type="match status" value="1"/>
</dbReference>
<dbReference type="AlphaFoldDB" id="A0A451CXU5"/>
<reference evidence="7 8" key="1">
    <citation type="submission" date="2019-02" db="EMBL/GenBank/DDBJ databases">
        <authorList>
            <person name="Manzano-Marin A."/>
            <person name="Manzano-Marin A."/>
        </authorList>
    </citation>
    <scope>NUCLEOTIDE SEQUENCE [LARGE SCALE GENOMIC DNA]</scope>
    <source>
        <strain evidence="7 8">BuCicuneomaculata</strain>
    </source>
</reference>
<evidence type="ECO:0000256" key="2">
    <source>
        <dbReference type="ARBA" id="ARBA00020112"/>
    </source>
</evidence>
<dbReference type="RefSeq" id="WP_154027434.1">
    <property type="nucleotide sequence ID" value="NZ_LR217695.1"/>
</dbReference>
<dbReference type="OrthoDB" id="9802655at2"/>
<evidence type="ECO:0000256" key="6">
    <source>
        <dbReference type="HAMAP-Rule" id="MF_00262"/>
    </source>
</evidence>
<dbReference type="InterPro" id="IPR005527">
    <property type="entry name" value="MinE"/>
</dbReference>